<evidence type="ECO:0000259" key="3">
    <source>
        <dbReference type="Pfam" id="PF20789"/>
    </source>
</evidence>
<protein>
    <submittedName>
        <fullName evidence="4">Thioesterase family protein</fullName>
    </submittedName>
</protein>
<dbReference type="Pfam" id="PF20789">
    <property type="entry name" value="4HBT_3C"/>
    <property type="match status" value="1"/>
</dbReference>
<evidence type="ECO:0000256" key="1">
    <source>
        <dbReference type="SAM" id="MobiDB-lite"/>
    </source>
</evidence>
<dbReference type="Proteomes" id="UP001055200">
    <property type="component" value="Chromosome"/>
</dbReference>
<feature type="domain" description="Acyl-CoA thioesterase-like N-terminal HotDog" evidence="2">
    <location>
        <begin position="22"/>
        <end position="104"/>
    </location>
</feature>
<name>A0ABY3U4A0_9MYCO</name>
<feature type="region of interest" description="Disordered" evidence="1">
    <location>
        <begin position="115"/>
        <end position="134"/>
    </location>
</feature>
<proteinExistence type="predicted"/>
<dbReference type="Gene3D" id="2.40.160.210">
    <property type="entry name" value="Acyl-CoA thioesterase, double hotdog domain"/>
    <property type="match status" value="1"/>
</dbReference>
<gene>
    <name evidence="4" type="ORF">MIU77_15505</name>
</gene>
<feature type="domain" description="Acyl-CoA thioesterase-like C-terminal" evidence="3">
    <location>
        <begin position="126"/>
        <end position="257"/>
    </location>
</feature>
<dbReference type="Pfam" id="PF13622">
    <property type="entry name" value="4HBT_3"/>
    <property type="match status" value="1"/>
</dbReference>
<dbReference type="InterPro" id="IPR042171">
    <property type="entry name" value="Acyl-CoA_hotdog"/>
</dbReference>
<evidence type="ECO:0000313" key="5">
    <source>
        <dbReference type="Proteomes" id="UP001055200"/>
    </source>
</evidence>
<organism evidence="4 5">
    <name type="scientific">Mycolicibacillus parakoreensis</name>
    <dbReference type="NCBI Taxonomy" id="1069221"/>
    <lineage>
        <taxon>Bacteria</taxon>
        <taxon>Bacillati</taxon>
        <taxon>Actinomycetota</taxon>
        <taxon>Actinomycetes</taxon>
        <taxon>Mycobacteriales</taxon>
        <taxon>Mycobacteriaceae</taxon>
        <taxon>Mycolicibacillus</taxon>
    </lineage>
</organism>
<sequence length="257" mass="27031">MDQDAFYTQTDDGVFASSALTAGPWSPDAQHGGPPSALLARELEGYEPRDGHRLARVSVDILRPVPVAPLHISVEALRTGRRVQLLQAHAQSGEHTVAIARAWRVVAAAADFPAEPADAPQGAEPPDRPPTFPDGLRRDGYLSVIDWSFESGDFAAPGPARAWARPSVALVAGEPMTPWQRVLTVADSGSGISICAPPSEFPAINCDLVVALHRDPVGPWIGLDSHTTVTPGAGALTHTTVFDRAGPAGLATQTLVV</sequence>
<evidence type="ECO:0000313" key="4">
    <source>
        <dbReference type="EMBL" id="ULN52239.1"/>
    </source>
</evidence>
<reference evidence="4" key="1">
    <citation type="submission" date="2022-08" db="EMBL/GenBank/DDBJ databases">
        <title>Complete genome sequence of 14 non-tuberculosis mycobacteria type-strains.</title>
        <authorList>
            <person name="Igarashi Y."/>
            <person name="Osugi A."/>
            <person name="Mitarai S."/>
        </authorList>
    </citation>
    <scope>NUCLEOTIDE SEQUENCE</scope>
    <source>
        <strain evidence="4">DSM 45575</strain>
    </source>
</reference>
<dbReference type="InterPro" id="IPR049450">
    <property type="entry name" value="ACOT8-like_C"/>
</dbReference>
<dbReference type="InterPro" id="IPR049449">
    <property type="entry name" value="TesB_ACOT8-like_N"/>
</dbReference>
<evidence type="ECO:0000259" key="2">
    <source>
        <dbReference type="Pfam" id="PF13622"/>
    </source>
</evidence>
<dbReference type="EMBL" id="CP092365">
    <property type="protein sequence ID" value="ULN52239.1"/>
    <property type="molecule type" value="Genomic_DNA"/>
</dbReference>
<keyword evidence="5" id="KW-1185">Reference proteome</keyword>
<accession>A0ABY3U4A0</accession>
<dbReference type="RefSeq" id="WP_240170513.1">
    <property type="nucleotide sequence ID" value="NZ_CP092365.1"/>
</dbReference>